<protein>
    <recommendedName>
        <fullName evidence="5">RING-type domain-containing protein</fullName>
    </recommendedName>
</protein>
<name>A0AAE1K7Y3_PETCI</name>
<gene>
    <name evidence="6" type="ORF">Pcinc_027977</name>
</gene>
<dbReference type="GO" id="GO:0008270">
    <property type="term" value="F:zinc ion binding"/>
    <property type="evidence" value="ECO:0007669"/>
    <property type="project" value="UniProtKB-KW"/>
</dbReference>
<dbReference type="Gene3D" id="3.30.40.10">
    <property type="entry name" value="Zinc/RING finger domain, C3HC4 (zinc finger)"/>
    <property type="match status" value="1"/>
</dbReference>
<evidence type="ECO:0000313" key="7">
    <source>
        <dbReference type="Proteomes" id="UP001286313"/>
    </source>
</evidence>
<dbReference type="InterPro" id="IPR001841">
    <property type="entry name" value="Znf_RING"/>
</dbReference>
<accession>A0AAE1K7Y3</accession>
<evidence type="ECO:0000259" key="5">
    <source>
        <dbReference type="PROSITE" id="PS50089"/>
    </source>
</evidence>
<dbReference type="PROSITE" id="PS50089">
    <property type="entry name" value="ZF_RING_2"/>
    <property type="match status" value="1"/>
</dbReference>
<keyword evidence="7" id="KW-1185">Reference proteome</keyword>
<evidence type="ECO:0000256" key="3">
    <source>
        <dbReference type="ARBA" id="ARBA00022833"/>
    </source>
</evidence>
<dbReference type="GO" id="GO:0061630">
    <property type="term" value="F:ubiquitin protein ligase activity"/>
    <property type="evidence" value="ECO:0007669"/>
    <property type="project" value="TreeGrafter"/>
</dbReference>
<dbReference type="Pfam" id="PF13445">
    <property type="entry name" value="zf-RING_UBOX"/>
    <property type="match status" value="1"/>
</dbReference>
<keyword evidence="3" id="KW-0862">Zinc</keyword>
<dbReference type="InterPro" id="IPR017907">
    <property type="entry name" value="Znf_RING_CS"/>
</dbReference>
<dbReference type="PROSITE" id="PS00518">
    <property type="entry name" value="ZF_RING_1"/>
    <property type="match status" value="1"/>
</dbReference>
<dbReference type="InterPro" id="IPR027370">
    <property type="entry name" value="Znf-RING_euk"/>
</dbReference>
<comment type="caution">
    <text evidence="6">The sequence shown here is derived from an EMBL/GenBank/DDBJ whole genome shotgun (WGS) entry which is preliminary data.</text>
</comment>
<dbReference type="AlphaFoldDB" id="A0AAE1K7Y3"/>
<evidence type="ECO:0000313" key="6">
    <source>
        <dbReference type="EMBL" id="KAK3866497.1"/>
    </source>
</evidence>
<evidence type="ECO:0000256" key="1">
    <source>
        <dbReference type="ARBA" id="ARBA00022723"/>
    </source>
</evidence>
<dbReference type="PANTHER" id="PTHR22791">
    <property type="entry name" value="RING-TYPE DOMAIN-CONTAINING PROTEIN"/>
    <property type="match status" value="1"/>
</dbReference>
<dbReference type="GO" id="GO:0016567">
    <property type="term" value="P:protein ubiquitination"/>
    <property type="evidence" value="ECO:0007669"/>
    <property type="project" value="TreeGrafter"/>
</dbReference>
<dbReference type="EMBL" id="JAWQEG010003388">
    <property type="protein sequence ID" value="KAK3866497.1"/>
    <property type="molecule type" value="Genomic_DNA"/>
</dbReference>
<reference evidence="6" key="1">
    <citation type="submission" date="2023-10" db="EMBL/GenBank/DDBJ databases">
        <title>Genome assemblies of two species of porcelain crab, Petrolisthes cinctipes and Petrolisthes manimaculis (Anomura: Porcellanidae).</title>
        <authorList>
            <person name="Angst P."/>
        </authorList>
    </citation>
    <scope>NUCLEOTIDE SEQUENCE</scope>
    <source>
        <strain evidence="6">PB745_01</strain>
        <tissue evidence="6">Gill</tissue>
    </source>
</reference>
<dbReference type="Proteomes" id="UP001286313">
    <property type="component" value="Unassembled WGS sequence"/>
</dbReference>
<dbReference type="PANTHER" id="PTHR22791:SF6">
    <property type="entry name" value="RING-TYPE DOMAIN-CONTAINING PROTEIN"/>
    <property type="match status" value="1"/>
</dbReference>
<proteinExistence type="predicted"/>
<dbReference type="SUPFAM" id="SSF57850">
    <property type="entry name" value="RING/U-box"/>
    <property type="match status" value="1"/>
</dbReference>
<organism evidence="6 7">
    <name type="scientific">Petrolisthes cinctipes</name>
    <name type="common">Flat porcelain crab</name>
    <dbReference type="NCBI Taxonomy" id="88211"/>
    <lineage>
        <taxon>Eukaryota</taxon>
        <taxon>Metazoa</taxon>
        <taxon>Ecdysozoa</taxon>
        <taxon>Arthropoda</taxon>
        <taxon>Crustacea</taxon>
        <taxon>Multicrustacea</taxon>
        <taxon>Malacostraca</taxon>
        <taxon>Eumalacostraca</taxon>
        <taxon>Eucarida</taxon>
        <taxon>Decapoda</taxon>
        <taxon>Pleocyemata</taxon>
        <taxon>Anomura</taxon>
        <taxon>Galatheoidea</taxon>
        <taxon>Porcellanidae</taxon>
        <taxon>Petrolisthes</taxon>
    </lineage>
</organism>
<feature type="domain" description="RING-type" evidence="5">
    <location>
        <begin position="30"/>
        <end position="73"/>
    </location>
</feature>
<evidence type="ECO:0000256" key="2">
    <source>
        <dbReference type="ARBA" id="ARBA00022771"/>
    </source>
</evidence>
<evidence type="ECO:0000256" key="4">
    <source>
        <dbReference type="PROSITE-ProRule" id="PRU00175"/>
    </source>
</evidence>
<dbReference type="InterPro" id="IPR051435">
    <property type="entry name" value="RING_finger_E3_ubiq-ligases"/>
</dbReference>
<dbReference type="InterPro" id="IPR013083">
    <property type="entry name" value="Znf_RING/FYVE/PHD"/>
</dbReference>
<keyword evidence="1" id="KW-0479">Metal-binding</keyword>
<dbReference type="SMART" id="SM00184">
    <property type="entry name" value="RING"/>
    <property type="match status" value="1"/>
</dbReference>
<keyword evidence="2 4" id="KW-0863">Zinc-finger</keyword>
<sequence length="201" mass="22441">MSLYPNLPQEDYSDPSHLNLQETHSLLPVCSVCLDDFNEAKRPPKYLSCHHTFCEECIHQLVRAGEVECPLCRHVTKLSSHQLLQTNNDVLTMVKYGNMIVNLWCEDCGTPPQSTCNTHNVINKAATYKQNTFVQQLGNTVEAWQPTVVRVVETAQGWGVVAADLTYTTITTVGEYVAPIAAYVSDWFSHTFSSIMGSGED</sequence>